<evidence type="ECO:0000313" key="1">
    <source>
        <dbReference type="EMBL" id="RKH59214.1"/>
    </source>
</evidence>
<evidence type="ECO:0000313" key="2">
    <source>
        <dbReference type="Proteomes" id="UP000272888"/>
    </source>
</evidence>
<accession>A0A3A8Q7F3</accession>
<reference evidence="2" key="1">
    <citation type="submission" date="2018-09" db="EMBL/GenBank/DDBJ databases">
        <authorList>
            <person name="Livingstone P.G."/>
            <person name="Whitworth D.E."/>
        </authorList>
    </citation>
    <scope>NUCLEOTIDE SEQUENCE [LARGE SCALE GENOMIC DNA]</scope>
    <source>
        <strain evidence="2">CA051B</strain>
    </source>
</reference>
<dbReference type="RefSeq" id="WP_120644136.1">
    <property type="nucleotide sequence ID" value="NZ_RAWB01000139.1"/>
</dbReference>
<name>A0A3A8Q7F3_9BACT</name>
<dbReference type="EMBL" id="RAWB01000139">
    <property type="protein sequence ID" value="RKH59214.1"/>
    <property type="molecule type" value="Genomic_DNA"/>
</dbReference>
<sequence>MNPLEGQPWQTACRVCGRQTCPRPEAVAAWMRTMLDRVHGTQMRGAGQRGLREALAMEGVLITTHLEVWSRALEGVCPDCIAEVAPETDARLQDPEAMHEASLERWRTSAPELVSDAVESAVDDVLEAAREAARKAAPPKPAS</sequence>
<keyword evidence="2" id="KW-1185">Reference proteome</keyword>
<proteinExistence type="predicted"/>
<organism evidence="1 2">
    <name type="scientific">Corallococcus llansteffanensis</name>
    <dbReference type="NCBI Taxonomy" id="2316731"/>
    <lineage>
        <taxon>Bacteria</taxon>
        <taxon>Pseudomonadati</taxon>
        <taxon>Myxococcota</taxon>
        <taxon>Myxococcia</taxon>
        <taxon>Myxococcales</taxon>
        <taxon>Cystobacterineae</taxon>
        <taxon>Myxococcaceae</taxon>
        <taxon>Corallococcus</taxon>
    </lineage>
</organism>
<dbReference type="Proteomes" id="UP000272888">
    <property type="component" value="Unassembled WGS sequence"/>
</dbReference>
<protein>
    <submittedName>
        <fullName evidence="1">Uncharacterized protein</fullName>
    </submittedName>
</protein>
<gene>
    <name evidence="1" type="ORF">D7V93_15385</name>
</gene>
<dbReference type="AlphaFoldDB" id="A0A3A8Q7F3"/>
<comment type="caution">
    <text evidence="1">The sequence shown here is derived from an EMBL/GenBank/DDBJ whole genome shotgun (WGS) entry which is preliminary data.</text>
</comment>